<organism evidence="3 4">
    <name type="scientific">Mesorhabditis spiculigera</name>
    <dbReference type="NCBI Taxonomy" id="96644"/>
    <lineage>
        <taxon>Eukaryota</taxon>
        <taxon>Metazoa</taxon>
        <taxon>Ecdysozoa</taxon>
        <taxon>Nematoda</taxon>
        <taxon>Chromadorea</taxon>
        <taxon>Rhabditida</taxon>
        <taxon>Rhabditina</taxon>
        <taxon>Rhabditomorpha</taxon>
        <taxon>Rhabditoidea</taxon>
        <taxon>Rhabditidae</taxon>
        <taxon>Mesorhabditinae</taxon>
        <taxon>Mesorhabditis</taxon>
    </lineage>
</organism>
<dbReference type="AlphaFoldDB" id="A0AA36DIU8"/>
<dbReference type="Proteomes" id="UP001177023">
    <property type="component" value="Unassembled WGS sequence"/>
</dbReference>
<evidence type="ECO:0008006" key="5">
    <source>
        <dbReference type="Google" id="ProtNLM"/>
    </source>
</evidence>
<feature type="transmembrane region" description="Helical" evidence="2">
    <location>
        <begin position="141"/>
        <end position="163"/>
    </location>
</feature>
<sequence length="164" mass="18526">MRIIRELRRRGRLEEYNNLQKAKLRSGLLVDDWLKRIEAADIEKKGPKAVFYSSHDGTLTPLLYALGVSNDLLVPPAACIFVEIVRDPSSDLYAQIFYRNTSSHDPWLLRLPNCSAECPVADFITQLQPMRIGNEKALRQICNASSITNLMVIALLIVAFLALK</sequence>
<dbReference type="EMBL" id="CATQJA010002710">
    <property type="protein sequence ID" value="CAJ0587396.1"/>
    <property type="molecule type" value="Genomic_DNA"/>
</dbReference>
<keyword evidence="2" id="KW-0812">Transmembrane</keyword>
<dbReference type="InterPro" id="IPR050645">
    <property type="entry name" value="Histidine_acid_phosphatase"/>
</dbReference>
<keyword evidence="2" id="KW-0472">Membrane</keyword>
<comment type="similarity">
    <text evidence="1">Belongs to the histidine acid phosphatase family.</text>
</comment>
<dbReference type="PANTHER" id="PTHR11567:SF210">
    <property type="entry name" value="ACID PHOSPHATASE 5-RELATED"/>
    <property type="match status" value="1"/>
</dbReference>
<evidence type="ECO:0000313" key="3">
    <source>
        <dbReference type="EMBL" id="CAJ0587396.1"/>
    </source>
</evidence>
<comment type="caution">
    <text evidence="3">The sequence shown here is derived from an EMBL/GenBank/DDBJ whole genome shotgun (WGS) entry which is preliminary data.</text>
</comment>
<protein>
    <recommendedName>
        <fullName evidence="5">Lysosomal acid phosphatase</fullName>
    </recommendedName>
</protein>
<keyword evidence="4" id="KW-1185">Reference proteome</keyword>
<accession>A0AA36DIU8</accession>
<feature type="non-terminal residue" evidence="3">
    <location>
        <position position="164"/>
    </location>
</feature>
<dbReference type="Pfam" id="PF00328">
    <property type="entry name" value="His_Phos_2"/>
    <property type="match status" value="1"/>
</dbReference>
<name>A0AA36DIU8_9BILA</name>
<proteinExistence type="inferred from homology"/>
<dbReference type="GO" id="GO:0016791">
    <property type="term" value="F:phosphatase activity"/>
    <property type="evidence" value="ECO:0007669"/>
    <property type="project" value="TreeGrafter"/>
</dbReference>
<dbReference type="Gene3D" id="3.40.50.1240">
    <property type="entry name" value="Phosphoglycerate mutase-like"/>
    <property type="match status" value="1"/>
</dbReference>
<gene>
    <name evidence="3" type="ORF">MSPICULIGERA_LOCUS25365</name>
</gene>
<evidence type="ECO:0000313" key="4">
    <source>
        <dbReference type="Proteomes" id="UP001177023"/>
    </source>
</evidence>
<dbReference type="InterPro" id="IPR000560">
    <property type="entry name" value="His_Pase_clade-2"/>
</dbReference>
<dbReference type="PANTHER" id="PTHR11567">
    <property type="entry name" value="ACID PHOSPHATASE-RELATED"/>
    <property type="match status" value="1"/>
</dbReference>
<evidence type="ECO:0000256" key="2">
    <source>
        <dbReference type="SAM" id="Phobius"/>
    </source>
</evidence>
<evidence type="ECO:0000256" key="1">
    <source>
        <dbReference type="ARBA" id="ARBA00005375"/>
    </source>
</evidence>
<dbReference type="SUPFAM" id="SSF53254">
    <property type="entry name" value="Phosphoglycerate mutase-like"/>
    <property type="match status" value="1"/>
</dbReference>
<keyword evidence="2" id="KW-1133">Transmembrane helix</keyword>
<dbReference type="InterPro" id="IPR029033">
    <property type="entry name" value="His_PPase_superfam"/>
</dbReference>
<reference evidence="3" key="1">
    <citation type="submission" date="2023-06" db="EMBL/GenBank/DDBJ databases">
        <authorList>
            <person name="Delattre M."/>
        </authorList>
    </citation>
    <scope>NUCLEOTIDE SEQUENCE</scope>
    <source>
        <strain evidence="3">AF72</strain>
    </source>
</reference>